<dbReference type="Pfam" id="PF03222">
    <property type="entry name" value="Trp_Tyr_perm"/>
    <property type="match status" value="1"/>
</dbReference>
<evidence type="ECO:0000256" key="4">
    <source>
        <dbReference type="ARBA" id="ARBA00022475"/>
    </source>
</evidence>
<feature type="transmembrane region" description="Helical" evidence="10">
    <location>
        <begin position="187"/>
        <end position="204"/>
    </location>
</feature>
<dbReference type="GO" id="GO:0005886">
    <property type="term" value="C:plasma membrane"/>
    <property type="evidence" value="ECO:0007669"/>
    <property type="project" value="UniProtKB-SubCell"/>
</dbReference>
<evidence type="ECO:0000256" key="10">
    <source>
        <dbReference type="RuleBase" id="RU367149"/>
    </source>
</evidence>
<comment type="function">
    <text evidence="10">Involved in transporting aromatic amino acids across the cytoplasmic membrane.</text>
</comment>
<keyword evidence="4 10" id="KW-1003">Cell membrane</keyword>
<dbReference type="Proteomes" id="UP000253872">
    <property type="component" value="Unassembled WGS sequence"/>
</dbReference>
<dbReference type="NCBIfam" id="TIGR00837">
    <property type="entry name" value="araaP"/>
    <property type="match status" value="1"/>
</dbReference>
<comment type="caution">
    <text evidence="11">The sequence shown here is derived from an EMBL/GenBank/DDBJ whole genome shotgun (WGS) entry which is preliminary data.</text>
</comment>
<feature type="transmembrane region" description="Helical" evidence="10">
    <location>
        <begin position="7"/>
        <end position="28"/>
    </location>
</feature>
<evidence type="ECO:0000313" key="12">
    <source>
        <dbReference type="Proteomes" id="UP000253872"/>
    </source>
</evidence>
<feature type="transmembrane region" description="Helical" evidence="10">
    <location>
        <begin position="370"/>
        <end position="390"/>
    </location>
</feature>
<dbReference type="InterPro" id="IPR013059">
    <property type="entry name" value="Trp_tyr_transpt"/>
</dbReference>
<keyword evidence="9 10" id="KW-0472">Membrane</keyword>
<comment type="caution">
    <text evidence="10">Lacks conserved residue(s) required for the propagation of feature annotation.</text>
</comment>
<keyword evidence="8 10" id="KW-1133">Transmembrane helix</keyword>
<dbReference type="GO" id="GO:0015173">
    <property type="term" value="F:aromatic amino acid transmembrane transporter activity"/>
    <property type="evidence" value="ECO:0007669"/>
    <property type="project" value="UniProtKB-UniRule"/>
</dbReference>
<keyword evidence="3 10" id="KW-0813">Transport</keyword>
<dbReference type="RefSeq" id="WP_007523390.1">
    <property type="nucleotide sequence ID" value="NZ_QEPN01000008.1"/>
</dbReference>
<evidence type="ECO:0000256" key="5">
    <source>
        <dbReference type="ARBA" id="ARBA00022519"/>
    </source>
</evidence>
<evidence type="ECO:0000256" key="2">
    <source>
        <dbReference type="ARBA" id="ARBA00005452"/>
    </source>
</evidence>
<reference evidence="11 12" key="1">
    <citation type="submission" date="2018-05" db="EMBL/GenBank/DDBJ databases">
        <title>Draft Genome Sequences for a Diverse set of 7 Haemophilus Species.</title>
        <authorList>
            <person name="Nichols M."/>
            <person name="Topaz N."/>
            <person name="Wang X."/>
            <person name="Wang X."/>
            <person name="Boxrud D."/>
        </authorList>
    </citation>
    <scope>NUCLEOTIDE SEQUENCE [LARGE SCALE GENOMIC DNA]</scope>
    <source>
        <strain evidence="11 12">C2002001239</strain>
    </source>
</reference>
<feature type="transmembrane region" description="Helical" evidence="10">
    <location>
        <begin position="148"/>
        <end position="167"/>
    </location>
</feature>
<feature type="transmembrane region" description="Helical" evidence="10">
    <location>
        <begin position="120"/>
        <end position="139"/>
    </location>
</feature>
<comment type="similarity">
    <text evidence="2 10">Belongs to the amino acid/polyamine transporter 2 family. Mtr/TnaB/TyrP permease subfamily.</text>
</comment>
<gene>
    <name evidence="11" type="ORF">DPV93_08900</name>
</gene>
<evidence type="ECO:0000256" key="7">
    <source>
        <dbReference type="ARBA" id="ARBA00022970"/>
    </source>
</evidence>
<evidence type="ECO:0000313" key="11">
    <source>
        <dbReference type="EMBL" id="RDE70285.1"/>
    </source>
</evidence>
<dbReference type="EMBL" id="QEPN01000008">
    <property type="protein sequence ID" value="RDE70285.1"/>
    <property type="molecule type" value="Genomic_DNA"/>
</dbReference>
<dbReference type="PANTHER" id="PTHR46997">
    <property type="entry name" value="LOW AFFINITY TRYPTOPHAN PERMEASE-RELATED"/>
    <property type="match status" value="1"/>
</dbReference>
<sequence>MSKQPSLFGGASIIAGVCVGAGMLALPTAGAGAWTIWTIFAMLLTMITMTLSGWLLLDVYKSYPLRVSFNTVTKDLLGSVVNVINNLAVYFVGGILLYAYTTVSGGIFSGLTQNYVDFGANSAAIWSVIIVGLFSFIVWHSTRFVDRVSVLLIVFMAITFILSIWGLVTNINLSTLFDTQKMAESDYAKYTLAVLPVALTSFGYHHSVSSMRDYYGEERKAKWAIAGGTTIALLLYLLWIISIFGVLPRSQFGPLIANDNVATLLNAVSAVVETPYISQAINAFTIAAILSSFVGVGLGTFDFLSDFFKFDNSKVGRTKAWAVTFLPPLAFSLVSPEGFGLAIGYAGAVATIWTCIIPAALAFKAKKSNIAAISLILIFGICTAVFHFLAMQGKIPLFKG</sequence>
<evidence type="ECO:0000256" key="3">
    <source>
        <dbReference type="ARBA" id="ARBA00022448"/>
    </source>
</evidence>
<dbReference type="STRING" id="1035839.GCA_000238795_01913"/>
<proteinExistence type="inferred from homology"/>
<comment type="subcellular location">
    <subcellularLocation>
        <location evidence="1 10">Cell inner membrane</location>
        <topology evidence="1 10">Multi-pass membrane protein</topology>
    </subcellularLocation>
</comment>
<dbReference type="GO" id="GO:0003333">
    <property type="term" value="P:amino acid transmembrane transport"/>
    <property type="evidence" value="ECO:0007669"/>
    <property type="project" value="InterPro"/>
</dbReference>
<evidence type="ECO:0000256" key="8">
    <source>
        <dbReference type="ARBA" id="ARBA00022989"/>
    </source>
</evidence>
<feature type="transmembrane region" description="Helical" evidence="10">
    <location>
        <begin position="225"/>
        <end position="247"/>
    </location>
</feature>
<feature type="transmembrane region" description="Helical" evidence="10">
    <location>
        <begin position="34"/>
        <end position="56"/>
    </location>
</feature>
<feature type="transmembrane region" description="Helical" evidence="10">
    <location>
        <begin position="342"/>
        <end position="363"/>
    </location>
</feature>
<evidence type="ECO:0000256" key="9">
    <source>
        <dbReference type="ARBA" id="ARBA00023136"/>
    </source>
</evidence>
<name>A0A369YAP3_9PAST</name>
<feature type="transmembrane region" description="Helical" evidence="10">
    <location>
        <begin position="76"/>
        <end position="100"/>
    </location>
</feature>
<protein>
    <recommendedName>
        <fullName evidence="10">Aromatic amino acid permease</fullName>
    </recommendedName>
</protein>
<keyword evidence="7 10" id="KW-0029">Amino-acid transport</keyword>
<accession>A0A369YAP3</accession>
<dbReference type="PANTHER" id="PTHR46997:SF1">
    <property type="entry name" value="LOW AFFINITY TRYPTOPHAN PERMEASE-RELATED"/>
    <property type="match status" value="1"/>
</dbReference>
<evidence type="ECO:0000256" key="1">
    <source>
        <dbReference type="ARBA" id="ARBA00004429"/>
    </source>
</evidence>
<keyword evidence="5 10" id="KW-0997">Cell inner membrane</keyword>
<feature type="transmembrane region" description="Helical" evidence="10">
    <location>
        <begin position="283"/>
        <end position="308"/>
    </location>
</feature>
<dbReference type="AlphaFoldDB" id="A0A369YAP3"/>
<keyword evidence="6 10" id="KW-0812">Transmembrane</keyword>
<evidence type="ECO:0000256" key="6">
    <source>
        <dbReference type="ARBA" id="ARBA00022692"/>
    </source>
</evidence>
<dbReference type="PRINTS" id="PR00166">
    <property type="entry name" value="AROAAPRMEASE"/>
</dbReference>
<dbReference type="InterPro" id="IPR018227">
    <property type="entry name" value="Amino_acid_transport_2"/>
</dbReference>
<organism evidence="11 12">
    <name type="scientific">Haemophilus sputorum</name>
    <dbReference type="NCBI Taxonomy" id="1078480"/>
    <lineage>
        <taxon>Bacteria</taxon>
        <taxon>Pseudomonadati</taxon>
        <taxon>Pseudomonadota</taxon>
        <taxon>Gammaproteobacteria</taxon>
        <taxon>Pasteurellales</taxon>
        <taxon>Pasteurellaceae</taxon>
        <taxon>Haemophilus</taxon>
    </lineage>
</organism>
<dbReference type="Gene3D" id="1.20.1740.10">
    <property type="entry name" value="Amino acid/polyamine transporter I"/>
    <property type="match status" value="1"/>
</dbReference>